<dbReference type="PANTHER" id="PTHR31836:SF21">
    <property type="entry name" value="EXPANSIN-LIKE PROTEIN 7"/>
    <property type="match status" value="1"/>
</dbReference>
<feature type="non-terminal residue" evidence="3">
    <location>
        <position position="171"/>
    </location>
</feature>
<reference evidence="3" key="1">
    <citation type="journal article" date="2013" name="Environ. Microbiol.">
        <title>Seasonally variable intestinal metagenomes of the red palm weevil (Rhynchophorus ferrugineus).</title>
        <authorList>
            <person name="Jia S."/>
            <person name="Zhang X."/>
            <person name="Zhang G."/>
            <person name="Yin A."/>
            <person name="Zhang S."/>
            <person name="Li F."/>
            <person name="Wang L."/>
            <person name="Zhao D."/>
            <person name="Yun Q."/>
            <person name="Tala"/>
            <person name="Wang J."/>
            <person name="Sun G."/>
            <person name="Baabdullah M."/>
            <person name="Yu X."/>
            <person name="Hu S."/>
            <person name="Al-Mssallem I.S."/>
            <person name="Yu J."/>
        </authorList>
    </citation>
    <scope>NUCLEOTIDE SEQUENCE</scope>
</reference>
<dbReference type="EMBL" id="KF123876">
    <property type="protein sequence ID" value="AIA91186.1"/>
    <property type="molecule type" value="Genomic_DNA"/>
</dbReference>
<evidence type="ECO:0000313" key="3">
    <source>
        <dbReference type="EMBL" id="AIA91186.1"/>
    </source>
</evidence>
<proteinExistence type="predicted"/>
<dbReference type="Gene3D" id="2.40.40.10">
    <property type="entry name" value="RlpA-like domain"/>
    <property type="match status" value="1"/>
</dbReference>
<dbReference type="InterPro" id="IPR051477">
    <property type="entry name" value="Expansin_CellWall"/>
</dbReference>
<accession>A0A060CEJ7</accession>
<sequence>MDGTFYTGDGTAYSGAIQNASTFACALRTLPTWAKSYFVAINNDQWNDGYECGRCVRAKCIDSRCPIQDYDVVAMVVDKCPECAHGALDFSYPAYSAVTGLWPNRMTVTWEFVDCGGYNDLTITAWPMTTGGNQWWQAFYLSGQRYPLDTVVLGGQTLIRDQFGFWQHSGD</sequence>
<name>A0A060CEJ7_9BACT</name>
<evidence type="ECO:0000259" key="2">
    <source>
        <dbReference type="PROSITE" id="PS50842"/>
    </source>
</evidence>
<dbReference type="CDD" id="cd22271">
    <property type="entry name" value="DPBB_EXP_N-like"/>
    <property type="match status" value="1"/>
</dbReference>
<dbReference type="InterPro" id="IPR007112">
    <property type="entry name" value="Expansin/allergen_DPBB_dom"/>
</dbReference>
<dbReference type="PANTHER" id="PTHR31836">
    <property type="match status" value="1"/>
</dbReference>
<dbReference type="SUPFAM" id="SSF50685">
    <property type="entry name" value="Barwin-like endoglucanases"/>
    <property type="match status" value="1"/>
</dbReference>
<protein>
    <submittedName>
        <fullName evidence="3">CAZy families CBM2 protein</fullName>
    </submittedName>
</protein>
<feature type="domain" description="Expansin-like EG45" evidence="2">
    <location>
        <begin position="8"/>
        <end position="120"/>
    </location>
</feature>
<dbReference type="InterPro" id="IPR036908">
    <property type="entry name" value="RlpA-like_sf"/>
</dbReference>
<organism evidence="3">
    <name type="scientific">uncultured Sorangium sp</name>
    <dbReference type="NCBI Taxonomy" id="491148"/>
    <lineage>
        <taxon>Bacteria</taxon>
        <taxon>Pseudomonadati</taxon>
        <taxon>Myxococcota</taxon>
        <taxon>Polyangia</taxon>
        <taxon>Polyangiales</taxon>
        <taxon>Polyangiaceae</taxon>
        <taxon>Sorangium</taxon>
        <taxon>environmental samples</taxon>
    </lineage>
</organism>
<keyword evidence="1" id="KW-0732">Signal</keyword>
<evidence type="ECO:0000256" key="1">
    <source>
        <dbReference type="ARBA" id="ARBA00022729"/>
    </source>
</evidence>
<dbReference type="PROSITE" id="PS50842">
    <property type="entry name" value="EXPANSIN_EG45"/>
    <property type="match status" value="1"/>
</dbReference>
<dbReference type="AlphaFoldDB" id="A0A060CEJ7"/>